<sequence length="412" mass="46993">MLGAARQDSSCNTHGYSHVEYCVSSSDPYVLGPADRVLEGDRATDERSDDDGDSSDDDDDDDDGDRGDDGDVEQTVHIAPVAPVSGSDWRPRHGKGKGLTGSFMSVMSKFAGSRNKRPEVAHDVPARTQKRKKVKASDWEQTEPAEGGPVVPELIPLYGGHVTGWIWRGQDHGLLKCQSRYMALIGWELTDLQAGPLASGLWYRAWIYLYFSIFAPSFRHSPEGCKPYMQMFPMIGYKNESKLLDICLRLDMMTADEIRWIPYRTQDVRDCWVSTWHGFIAYFDCVEPYMPDWPREARRPWNNRMYALRNTFIEALWLKAPSHLLTKTWTNVPAIPGSFCTDDYMDWYLPCTHLRIQNPRNIPSGYNVSVAPAMPPKALLDLIARESHKQDIDGDEFRPRVRDLLRKHYIAL</sequence>
<proteinExistence type="predicted"/>
<evidence type="ECO:0000313" key="2">
    <source>
        <dbReference type="Proteomes" id="UP001060085"/>
    </source>
</evidence>
<accession>A0ACC0CEU1</accession>
<protein>
    <submittedName>
        <fullName evidence="1">Uncharacterized protein</fullName>
    </submittedName>
</protein>
<comment type="caution">
    <text evidence="1">The sequence shown here is derived from an EMBL/GenBank/DDBJ whole genome shotgun (WGS) entry which is preliminary data.</text>
</comment>
<evidence type="ECO:0000313" key="1">
    <source>
        <dbReference type="EMBL" id="KAI5683482.1"/>
    </source>
</evidence>
<name>A0ACC0CEU1_CATRO</name>
<reference evidence="2" key="1">
    <citation type="journal article" date="2023" name="Nat. Plants">
        <title>Single-cell RNA sequencing provides a high-resolution roadmap for understanding the multicellular compartmentation of specialized metabolism.</title>
        <authorList>
            <person name="Sun S."/>
            <person name="Shen X."/>
            <person name="Li Y."/>
            <person name="Li Y."/>
            <person name="Wang S."/>
            <person name="Li R."/>
            <person name="Zhang H."/>
            <person name="Shen G."/>
            <person name="Guo B."/>
            <person name="Wei J."/>
            <person name="Xu J."/>
            <person name="St-Pierre B."/>
            <person name="Chen S."/>
            <person name="Sun C."/>
        </authorList>
    </citation>
    <scope>NUCLEOTIDE SEQUENCE [LARGE SCALE GENOMIC DNA]</scope>
</reference>
<keyword evidence="2" id="KW-1185">Reference proteome</keyword>
<gene>
    <name evidence="1" type="ORF">M9H77_04710</name>
</gene>
<organism evidence="1 2">
    <name type="scientific">Catharanthus roseus</name>
    <name type="common">Madagascar periwinkle</name>
    <name type="synonym">Vinca rosea</name>
    <dbReference type="NCBI Taxonomy" id="4058"/>
    <lineage>
        <taxon>Eukaryota</taxon>
        <taxon>Viridiplantae</taxon>
        <taxon>Streptophyta</taxon>
        <taxon>Embryophyta</taxon>
        <taxon>Tracheophyta</taxon>
        <taxon>Spermatophyta</taxon>
        <taxon>Magnoliopsida</taxon>
        <taxon>eudicotyledons</taxon>
        <taxon>Gunneridae</taxon>
        <taxon>Pentapetalae</taxon>
        <taxon>asterids</taxon>
        <taxon>lamiids</taxon>
        <taxon>Gentianales</taxon>
        <taxon>Apocynaceae</taxon>
        <taxon>Rauvolfioideae</taxon>
        <taxon>Vinceae</taxon>
        <taxon>Catharanthinae</taxon>
        <taxon>Catharanthus</taxon>
    </lineage>
</organism>
<dbReference type="Proteomes" id="UP001060085">
    <property type="component" value="Linkage Group LG01"/>
</dbReference>
<dbReference type="EMBL" id="CM044701">
    <property type="protein sequence ID" value="KAI5683482.1"/>
    <property type="molecule type" value="Genomic_DNA"/>
</dbReference>